<reference evidence="2 3" key="1">
    <citation type="submission" date="2024-04" db="EMBL/GenBank/DDBJ databases">
        <title>Flavobacterium sp. DGU11 16S ribosomal RNA gene Genome sequencing and assembly.</title>
        <authorList>
            <person name="Park S."/>
        </authorList>
    </citation>
    <scope>NUCLEOTIDE SEQUENCE [LARGE SCALE GENOMIC DNA]</scope>
    <source>
        <strain evidence="2 3">DGU11</strain>
    </source>
</reference>
<proteinExistence type="predicted"/>
<feature type="signal peptide" evidence="1">
    <location>
        <begin position="1"/>
        <end position="22"/>
    </location>
</feature>
<dbReference type="EMBL" id="JBBYHR010000004">
    <property type="protein sequence ID" value="MEL1244447.1"/>
    <property type="molecule type" value="Genomic_DNA"/>
</dbReference>
<keyword evidence="3" id="KW-1185">Reference proteome</keyword>
<dbReference type="Proteomes" id="UP001464555">
    <property type="component" value="Unassembled WGS sequence"/>
</dbReference>
<dbReference type="RefSeq" id="WP_341696764.1">
    <property type="nucleotide sequence ID" value="NZ_JBBYHR010000004.1"/>
</dbReference>
<accession>A0ABU9HY28</accession>
<sequence>MNKITHLILIVALFTLSLSAEAQEDTGGFFTPGTHFDMTVVMAEPVFWVNKANEANAYFETKDGITILTMQANRKQETGKLPKISRVSFSDYGFMLHGENSSYFFGLGNKESDQYLKILKYAETGEVKTFEGYGIAKHYWPKDKALALDKLKEANSVYDVIGNN</sequence>
<organism evidence="2 3">
    <name type="scientific">Flavobacterium arundinis</name>
    <dbReference type="NCBI Taxonomy" id="3139143"/>
    <lineage>
        <taxon>Bacteria</taxon>
        <taxon>Pseudomonadati</taxon>
        <taxon>Bacteroidota</taxon>
        <taxon>Flavobacteriia</taxon>
        <taxon>Flavobacteriales</taxon>
        <taxon>Flavobacteriaceae</taxon>
        <taxon>Flavobacterium</taxon>
    </lineage>
</organism>
<feature type="chain" id="PRO_5045492885" evidence="1">
    <location>
        <begin position="23"/>
        <end position="164"/>
    </location>
</feature>
<evidence type="ECO:0000313" key="3">
    <source>
        <dbReference type="Proteomes" id="UP001464555"/>
    </source>
</evidence>
<gene>
    <name evidence="2" type="ORF">AAEO56_09260</name>
</gene>
<evidence type="ECO:0000313" key="2">
    <source>
        <dbReference type="EMBL" id="MEL1244447.1"/>
    </source>
</evidence>
<protein>
    <submittedName>
        <fullName evidence="2">Uncharacterized protein</fullName>
    </submittedName>
</protein>
<comment type="caution">
    <text evidence="2">The sequence shown here is derived from an EMBL/GenBank/DDBJ whole genome shotgun (WGS) entry which is preliminary data.</text>
</comment>
<evidence type="ECO:0000256" key="1">
    <source>
        <dbReference type="SAM" id="SignalP"/>
    </source>
</evidence>
<name>A0ABU9HY28_9FLAO</name>
<keyword evidence="1" id="KW-0732">Signal</keyword>